<dbReference type="CDD" id="cd13520">
    <property type="entry name" value="PBP2_TAXI_TRAP"/>
    <property type="match status" value="1"/>
</dbReference>
<evidence type="ECO:0008006" key="4">
    <source>
        <dbReference type="Google" id="ProtNLM"/>
    </source>
</evidence>
<sequence>MDRMPETDRTIASPRSARGWVSTRVFRLTGFGLLGLLAVGLVTLAASAFLFGAGDSVRAQEAKFFRIATGSTGGSYFPIGTSIANVISSPPGARPCDRGGSCGVPGLIALAKTTGGSVENVRQIARGEVESGLSQADIAYAALNGTGIFKGEKGGDKLRAIASLYHETVHLVVRADSGIETIKDLRGKRVSLGEKGSGTLVDSLILLKAHGLTEKSVKPVYLQPGASVDRLVEGEIDALFLIAGAPAAAIAELAGRIPVRLVPLAGPAVEKVLKDYPFFKAGTIPAEAYEGLPATETLTVAALWLVSAEVEADLVYQITRALWHENSRATLDRGHAAGKLIRLDSALEGVPVPLHPGAERFYREAGRLPADAEAAPRTQ</sequence>
<dbReference type="OrthoDB" id="8477520at2"/>
<gene>
    <name evidence="2" type="ORF">BCL74_3227</name>
</gene>
<dbReference type="Proteomes" id="UP000277424">
    <property type="component" value="Unassembled WGS sequence"/>
</dbReference>
<keyword evidence="1" id="KW-1133">Transmembrane helix</keyword>
<dbReference type="PANTHER" id="PTHR42941:SF1">
    <property type="entry name" value="SLL1037 PROTEIN"/>
    <property type="match status" value="1"/>
</dbReference>
<accession>A0A420WCR9</accession>
<dbReference type="SUPFAM" id="SSF53850">
    <property type="entry name" value="Periplasmic binding protein-like II"/>
    <property type="match status" value="1"/>
</dbReference>
<evidence type="ECO:0000313" key="3">
    <source>
        <dbReference type="Proteomes" id="UP000277424"/>
    </source>
</evidence>
<dbReference type="PANTHER" id="PTHR42941">
    <property type="entry name" value="SLL1037 PROTEIN"/>
    <property type="match status" value="1"/>
</dbReference>
<comment type="caution">
    <text evidence="2">The sequence shown here is derived from an EMBL/GenBank/DDBJ whole genome shotgun (WGS) entry which is preliminary data.</text>
</comment>
<dbReference type="EMBL" id="RBIG01000003">
    <property type="protein sequence ID" value="RKQ68745.1"/>
    <property type="molecule type" value="Genomic_DNA"/>
</dbReference>
<dbReference type="InterPro" id="IPR011852">
    <property type="entry name" value="TRAP_TAXI"/>
</dbReference>
<dbReference type="Gene3D" id="3.40.190.10">
    <property type="entry name" value="Periplasmic binding protein-like II"/>
    <property type="match status" value="2"/>
</dbReference>
<dbReference type="AlphaFoldDB" id="A0A420WCR9"/>
<dbReference type="RefSeq" id="WP_121221505.1">
    <property type="nucleotide sequence ID" value="NZ_RBIG01000003.1"/>
</dbReference>
<feature type="transmembrane region" description="Helical" evidence="1">
    <location>
        <begin position="25"/>
        <end position="51"/>
    </location>
</feature>
<evidence type="ECO:0000256" key="1">
    <source>
        <dbReference type="SAM" id="Phobius"/>
    </source>
</evidence>
<reference evidence="2 3" key="1">
    <citation type="submission" date="2018-10" db="EMBL/GenBank/DDBJ databases">
        <title>Comparative analysis of microorganisms from saline springs in Andes Mountain Range, Colombia.</title>
        <authorList>
            <person name="Rubin E."/>
        </authorList>
    </citation>
    <scope>NUCLEOTIDE SEQUENCE [LARGE SCALE GENOMIC DNA]</scope>
    <source>
        <strain evidence="2 3">USBA 36</strain>
    </source>
</reference>
<keyword evidence="1" id="KW-0472">Membrane</keyword>
<proteinExistence type="predicted"/>
<dbReference type="Pfam" id="PF16868">
    <property type="entry name" value="NMT1_3"/>
    <property type="match status" value="1"/>
</dbReference>
<evidence type="ECO:0000313" key="2">
    <source>
        <dbReference type="EMBL" id="RKQ68745.1"/>
    </source>
</evidence>
<name>A0A420WCR9_9PROT</name>
<dbReference type="NCBIfam" id="TIGR02122">
    <property type="entry name" value="TRAP_TAXI"/>
    <property type="match status" value="1"/>
</dbReference>
<keyword evidence="1" id="KW-0812">Transmembrane</keyword>
<organism evidence="2 3">
    <name type="scientific">Oceanibaculum indicum</name>
    <dbReference type="NCBI Taxonomy" id="526216"/>
    <lineage>
        <taxon>Bacteria</taxon>
        <taxon>Pseudomonadati</taxon>
        <taxon>Pseudomonadota</taxon>
        <taxon>Alphaproteobacteria</taxon>
        <taxon>Rhodospirillales</taxon>
        <taxon>Oceanibaculaceae</taxon>
        <taxon>Oceanibaculum</taxon>
    </lineage>
</organism>
<protein>
    <recommendedName>
        <fullName evidence="4">TRAP transporter TAXI family solute receptor</fullName>
    </recommendedName>
</protein>